<dbReference type="InterPro" id="IPR011089">
    <property type="entry name" value="GmrSD_C"/>
</dbReference>
<dbReference type="PROSITE" id="PS51257">
    <property type="entry name" value="PROKAR_LIPOPROTEIN"/>
    <property type="match status" value="1"/>
</dbReference>
<organism evidence="2 3">
    <name type="scientific">Nocardia pseudobrasiliensis</name>
    <dbReference type="NCBI Taxonomy" id="45979"/>
    <lineage>
        <taxon>Bacteria</taxon>
        <taxon>Bacillati</taxon>
        <taxon>Actinomycetota</taxon>
        <taxon>Actinomycetes</taxon>
        <taxon>Mycobacteriales</taxon>
        <taxon>Nocardiaceae</taxon>
        <taxon>Nocardia</taxon>
    </lineage>
</organism>
<dbReference type="PANTHER" id="PTHR24094:SF15">
    <property type="entry name" value="AMP-DEPENDENT SYNTHETASE_LIGASE DOMAIN-CONTAINING PROTEIN-RELATED"/>
    <property type="match status" value="1"/>
</dbReference>
<keyword evidence="3" id="KW-1185">Reference proteome</keyword>
<name>A0A370I0G4_9NOCA</name>
<comment type="caution">
    <text evidence="2">The sequence shown here is derived from an EMBL/GenBank/DDBJ whole genome shotgun (WGS) entry which is preliminary data.</text>
</comment>
<evidence type="ECO:0000259" key="1">
    <source>
        <dbReference type="Pfam" id="PF07510"/>
    </source>
</evidence>
<dbReference type="PANTHER" id="PTHR24094">
    <property type="entry name" value="SECRETED PROTEIN"/>
    <property type="match status" value="1"/>
</dbReference>
<dbReference type="EMBL" id="QQBC01000008">
    <property type="protein sequence ID" value="RDI64235.1"/>
    <property type="molecule type" value="Genomic_DNA"/>
</dbReference>
<dbReference type="Pfam" id="PF07510">
    <property type="entry name" value="GmrSD_C"/>
    <property type="match status" value="1"/>
</dbReference>
<dbReference type="Proteomes" id="UP000254869">
    <property type="component" value="Unassembled WGS sequence"/>
</dbReference>
<feature type="domain" description="GmrSD restriction endonucleases C-terminal" evidence="1">
    <location>
        <begin position="90"/>
        <end position="226"/>
    </location>
</feature>
<gene>
    <name evidence="2" type="ORF">DFR76_10867</name>
</gene>
<dbReference type="RefSeq" id="WP_067997058.1">
    <property type="nucleotide sequence ID" value="NZ_QQBC01000008.1"/>
</dbReference>
<accession>A0A370I0G4</accession>
<protein>
    <submittedName>
        <fullName evidence="2">Uncharacterized protein DUF1524</fullName>
    </submittedName>
</protein>
<evidence type="ECO:0000313" key="3">
    <source>
        <dbReference type="Proteomes" id="UP000254869"/>
    </source>
</evidence>
<dbReference type="AlphaFoldDB" id="A0A370I0G4"/>
<reference evidence="2 3" key="1">
    <citation type="submission" date="2018-07" db="EMBL/GenBank/DDBJ databases">
        <title>Genomic Encyclopedia of Type Strains, Phase IV (KMG-IV): sequencing the most valuable type-strain genomes for metagenomic binning, comparative biology and taxonomic classification.</title>
        <authorList>
            <person name="Goeker M."/>
        </authorList>
    </citation>
    <scope>NUCLEOTIDE SEQUENCE [LARGE SCALE GENOMIC DNA]</scope>
    <source>
        <strain evidence="2 3">DSM 44290</strain>
    </source>
</reference>
<evidence type="ECO:0000313" key="2">
    <source>
        <dbReference type="EMBL" id="RDI64235.1"/>
    </source>
</evidence>
<sequence>MRWGSFGGWFAAGVVAMLVTACSVLGEDPPAPGSPTRAELETLLAAVRVIEARPPLRGYERGCHSGQACVFGPAWTDAQDAPGGHDGCDSRNNVLAKQLREVRFRPGTHDCVVATGLLDDPYTGRTIPFDRNDPRAIQIDHVYPLAAAWAMGASNWPLPQRLRFANDITDNLLAVDGETNEAKGDRTPADWLPPAHPYRCFYAGKYLTTATHYNLPITTADHKTLHRTATNCP</sequence>
<proteinExistence type="predicted"/>
<dbReference type="STRING" id="1210086.GCA_001613105_02640"/>